<comment type="caution">
    <text evidence="3">The sequence shown here is derived from an EMBL/GenBank/DDBJ whole genome shotgun (WGS) entry which is preliminary data.</text>
</comment>
<evidence type="ECO:0000313" key="3">
    <source>
        <dbReference type="EMBL" id="GEW60321.1"/>
    </source>
</evidence>
<evidence type="ECO:0000256" key="1">
    <source>
        <dbReference type="SAM" id="MobiDB-lite"/>
    </source>
</evidence>
<dbReference type="PANTHER" id="PTHR11439:SF483">
    <property type="entry name" value="PEPTIDE SYNTHASE GLIP-LIKE, PUTATIVE (AFU_ORTHOLOGUE AFUA_3G12920)-RELATED"/>
    <property type="match status" value="1"/>
</dbReference>
<reference evidence="3" key="1">
    <citation type="journal article" date="2019" name="Sci. Rep.">
        <title>Draft genome of Tanacetum cinerariifolium, the natural source of mosquito coil.</title>
        <authorList>
            <person name="Yamashiro T."/>
            <person name="Shiraishi A."/>
            <person name="Satake H."/>
            <person name="Nakayama K."/>
        </authorList>
    </citation>
    <scope>NUCLEOTIDE SEQUENCE</scope>
</reference>
<name>A0A699H0F3_TANCI</name>
<organism evidence="3">
    <name type="scientific">Tanacetum cinerariifolium</name>
    <name type="common">Dalmatian daisy</name>
    <name type="synonym">Chrysanthemum cinerariifolium</name>
    <dbReference type="NCBI Taxonomy" id="118510"/>
    <lineage>
        <taxon>Eukaryota</taxon>
        <taxon>Viridiplantae</taxon>
        <taxon>Streptophyta</taxon>
        <taxon>Embryophyta</taxon>
        <taxon>Tracheophyta</taxon>
        <taxon>Spermatophyta</taxon>
        <taxon>Magnoliopsida</taxon>
        <taxon>eudicotyledons</taxon>
        <taxon>Gunneridae</taxon>
        <taxon>Pentapetalae</taxon>
        <taxon>asterids</taxon>
        <taxon>campanulids</taxon>
        <taxon>Asterales</taxon>
        <taxon>Asteraceae</taxon>
        <taxon>Asteroideae</taxon>
        <taxon>Anthemideae</taxon>
        <taxon>Anthemidinae</taxon>
        <taxon>Tanacetum</taxon>
    </lineage>
</organism>
<dbReference type="PANTHER" id="PTHR11439">
    <property type="entry name" value="GAG-POL-RELATED RETROTRANSPOSON"/>
    <property type="match status" value="1"/>
</dbReference>
<dbReference type="CDD" id="cd09272">
    <property type="entry name" value="RNase_HI_RT_Ty1"/>
    <property type="match status" value="1"/>
</dbReference>
<feature type="compositionally biased region" description="Polar residues" evidence="1">
    <location>
        <begin position="839"/>
        <end position="850"/>
    </location>
</feature>
<dbReference type="EMBL" id="BKCJ010065485">
    <property type="protein sequence ID" value="GEW60321.1"/>
    <property type="molecule type" value="Genomic_DNA"/>
</dbReference>
<feature type="region of interest" description="Disordered" evidence="1">
    <location>
        <begin position="798"/>
        <end position="856"/>
    </location>
</feature>
<feature type="domain" description="Reverse transcriptase Ty1/copia-type" evidence="2">
    <location>
        <begin position="2"/>
        <end position="82"/>
    </location>
</feature>
<dbReference type="Pfam" id="PF07727">
    <property type="entry name" value="RVT_2"/>
    <property type="match status" value="1"/>
</dbReference>
<protein>
    <submittedName>
        <fullName evidence="3">Retrovirus-related Pol polyprotein from transposon TNT 1-94</fullName>
    </submittedName>
</protein>
<proteinExistence type="predicted"/>
<sequence>MEAIIIFLAYAAHKSFIVFQMDVKTTFLHGTLKEDVYVCQPKGFIDADHPSYAYNLKKALYGLKQAPRAWSIWMILSLVLHTLDTFKSTSSGTQFLGEKLMSWLSKKQDCKTLSTAKAEYVSLSAYCAQVLWMRTQLMDYGFHLNKIIIYCDSKSAIAISCNPVQHSRTKHIAVRYHFIKEHMEKGTIELYFVKTDYQLADLFTKALPVDQFNYLVLRLGMRNLSPQELECLEKSQQILDSRRAIPSKTAADAKVAIQEMAEYFLKWQNEHQGPEDVNNVKVPTTPKIVQSMKKGKPLKNLTTLNLVQSMEDTPSKFMCESAMRHEEKSNLIKEIRALTDAAVRNQGASIKTLEIQIRQIKKDLVKIIDTTKAQQIALDDALVSHVNRLKIGKCNHRLSFDLKLNEPTTQVVLDALKLTPFYNAFQITANVPEIYMQEFWATVSIHHNSLRFMMNDKSYTLNIKNFRDMLLICARLQGQKFKDPPFEEEICSFIRDLGDTREINFLTDVNDTQIYGEILNDVLTNQEMLDSKAYKEYYVVASGAKPPKANTKYKKKADEPVTSPKSKTASPLKGTRLKSKAKVPDEQQQKSSSSDEGTGTIPGVPDVPPYESESDKESWGDSDDKENNDDDEEDVDLTDDEKLDDEESTDDEVIKELYDDVNVNLGNNDIEMTEANQGGSEQQNKADEPSPVENEIASLMETSAPHAAVILEITFGFTTTTPSPSMFFNPLLQQETPTITTLTFTIITSTNPTMPLPEIPNFSSIFKFDQRVYALESKMSKLKQTNKFVEAVSLIPGIDEDPTAGSDRRTKRKKSGKDDESSKDSRSKEKKSSSTSKDASQSQHMSSNKFVHTEKPSYTVEKKNHCGTRLTIMKKYDYGHLEEIEVRQDDQQLYTFKEGDFKRLCLQDIEDMLLRLVQQKQTNLTIDKRYDLNVALRMFTRCIVIQRRVEDLLLSVKSYQKKLNLTTPDTFRSNLRNKTAYTSHLNPHGIIYVDQFKRKRLMRTYELHKFNDGTLNDVRTALHDISAEIRMDYLPMQK</sequence>
<dbReference type="AlphaFoldDB" id="A0A699H0F3"/>
<evidence type="ECO:0000259" key="2">
    <source>
        <dbReference type="Pfam" id="PF07727"/>
    </source>
</evidence>
<feature type="region of interest" description="Disordered" evidence="1">
    <location>
        <begin position="548"/>
        <end position="653"/>
    </location>
</feature>
<gene>
    <name evidence="3" type="ORF">Tci_232297</name>
</gene>
<feature type="compositionally biased region" description="Acidic residues" evidence="1">
    <location>
        <begin position="620"/>
        <end position="651"/>
    </location>
</feature>
<accession>A0A699H0F3</accession>
<feature type="compositionally biased region" description="Basic and acidic residues" evidence="1">
    <location>
        <begin position="816"/>
        <end position="832"/>
    </location>
</feature>
<dbReference type="InterPro" id="IPR013103">
    <property type="entry name" value="RVT_2"/>
</dbReference>